<organism evidence="2 3">
    <name type="scientific">Chaetomium globosum (strain ATCC 6205 / CBS 148.51 / DSM 1962 / NBRC 6347 / NRRL 1970)</name>
    <name type="common">Soil fungus</name>
    <dbReference type="NCBI Taxonomy" id="306901"/>
    <lineage>
        <taxon>Eukaryota</taxon>
        <taxon>Fungi</taxon>
        <taxon>Dikarya</taxon>
        <taxon>Ascomycota</taxon>
        <taxon>Pezizomycotina</taxon>
        <taxon>Sordariomycetes</taxon>
        <taxon>Sordariomycetidae</taxon>
        <taxon>Sordariales</taxon>
        <taxon>Chaetomiaceae</taxon>
        <taxon>Chaetomium</taxon>
    </lineage>
</organism>
<dbReference type="GeneID" id="4393297"/>
<feature type="region of interest" description="Disordered" evidence="1">
    <location>
        <begin position="47"/>
        <end position="74"/>
    </location>
</feature>
<feature type="compositionally biased region" description="Basic and acidic residues" evidence="1">
    <location>
        <begin position="58"/>
        <end position="69"/>
    </location>
</feature>
<dbReference type="OrthoDB" id="10613533at2759"/>
<dbReference type="STRING" id="306901.Q2GV36"/>
<feature type="region of interest" description="Disordered" evidence="1">
    <location>
        <begin position="120"/>
        <end position="167"/>
    </location>
</feature>
<dbReference type="HOGENOM" id="CLU_1594331_0_0_1"/>
<dbReference type="RefSeq" id="XP_001225824.1">
    <property type="nucleotide sequence ID" value="XM_001225823.1"/>
</dbReference>
<protein>
    <submittedName>
        <fullName evidence="2">Uncharacterized protein</fullName>
    </submittedName>
</protein>
<evidence type="ECO:0000313" key="3">
    <source>
        <dbReference type="Proteomes" id="UP000001056"/>
    </source>
</evidence>
<evidence type="ECO:0000256" key="1">
    <source>
        <dbReference type="SAM" id="MobiDB-lite"/>
    </source>
</evidence>
<dbReference type="AlphaFoldDB" id="Q2GV36"/>
<keyword evidence="3" id="KW-1185">Reference proteome</keyword>
<dbReference type="InParanoid" id="Q2GV36"/>
<dbReference type="Proteomes" id="UP000001056">
    <property type="component" value="Unassembled WGS sequence"/>
</dbReference>
<accession>Q2GV36</accession>
<dbReference type="EMBL" id="CH408033">
    <property type="protein sequence ID" value="EAQ86915.1"/>
    <property type="molecule type" value="Genomic_DNA"/>
</dbReference>
<proteinExistence type="predicted"/>
<reference evidence="3" key="1">
    <citation type="journal article" date="2015" name="Genome Announc.">
        <title>Draft genome sequence of the cellulolytic fungus Chaetomium globosum.</title>
        <authorList>
            <person name="Cuomo C.A."/>
            <person name="Untereiner W.A."/>
            <person name="Ma L.-J."/>
            <person name="Grabherr M."/>
            <person name="Birren B.W."/>
        </authorList>
    </citation>
    <scope>NUCLEOTIDE SEQUENCE [LARGE SCALE GENOMIC DNA]</scope>
    <source>
        <strain evidence="3">ATCC 6205 / CBS 148.51 / DSM 1962 / NBRC 6347 / NRRL 1970</strain>
    </source>
</reference>
<evidence type="ECO:0000313" key="2">
    <source>
        <dbReference type="EMBL" id="EAQ86915.1"/>
    </source>
</evidence>
<gene>
    <name evidence="2" type="ORF">CHGG_08168</name>
</gene>
<sequence length="167" mass="18837">METVHDIRVRLVAFHPSPLLPEEGQDVLRTTIARTEEKSYATMYRWRQAKNGFSDPQKQPERTEKDSREKRGRHIKIIGPTPAELQHRAERPIRRTQLRSVLSPQLCWPVHSAQGLVATSHFDSEPQPGETDRPGLPFGTEPEPHAQAPRSENSAPCPGARTVAQSL</sequence>
<name>Q2GV36_CHAGB</name>
<dbReference type="VEuPathDB" id="FungiDB:CHGG_08168"/>